<dbReference type="PANTHER" id="PTHR35496:SF7">
    <property type="entry name" value="2S SULFUR-RICH SEED STORAGE PROTEIN 2-LIKE"/>
    <property type="match status" value="1"/>
</dbReference>
<evidence type="ECO:0000256" key="1">
    <source>
        <dbReference type="ARBA" id="ARBA00008262"/>
    </source>
</evidence>
<dbReference type="GO" id="GO:0045735">
    <property type="term" value="F:nutrient reservoir activity"/>
    <property type="evidence" value="ECO:0007669"/>
    <property type="project" value="InterPro"/>
</dbReference>
<dbReference type="SMART" id="SM00499">
    <property type="entry name" value="AAI"/>
    <property type="match status" value="1"/>
</dbReference>
<organism evidence="4 5">
    <name type="scientific">Dorcoceras hygrometricum</name>
    <dbReference type="NCBI Taxonomy" id="472368"/>
    <lineage>
        <taxon>Eukaryota</taxon>
        <taxon>Viridiplantae</taxon>
        <taxon>Streptophyta</taxon>
        <taxon>Embryophyta</taxon>
        <taxon>Tracheophyta</taxon>
        <taxon>Spermatophyta</taxon>
        <taxon>Magnoliopsida</taxon>
        <taxon>eudicotyledons</taxon>
        <taxon>Gunneridae</taxon>
        <taxon>Pentapetalae</taxon>
        <taxon>asterids</taxon>
        <taxon>lamiids</taxon>
        <taxon>Lamiales</taxon>
        <taxon>Gesneriaceae</taxon>
        <taxon>Didymocarpoideae</taxon>
        <taxon>Trichosporeae</taxon>
        <taxon>Loxocarpinae</taxon>
        <taxon>Dorcoceras</taxon>
    </lineage>
</organism>
<feature type="signal peptide" evidence="2">
    <location>
        <begin position="1"/>
        <end position="20"/>
    </location>
</feature>
<dbReference type="InterPro" id="IPR036312">
    <property type="entry name" value="Bifun_inhib/LTP/seed_sf"/>
</dbReference>
<reference evidence="4 5" key="1">
    <citation type="journal article" date="2015" name="Proc. Natl. Acad. Sci. U.S.A.">
        <title>The resurrection genome of Boea hygrometrica: A blueprint for survival of dehydration.</title>
        <authorList>
            <person name="Xiao L."/>
            <person name="Yang G."/>
            <person name="Zhang L."/>
            <person name="Yang X."/>
            <person name="Zhao S."/>
            <person name="Ji Z."/>
            <person name="Zhou Q."/>
            <person name="Hu M."/>
            <person name="Wang Y."/>
            <person name="Chen M."/>
            <person name="Xu Y."/>
            <person name="Jin H."/>
            <person name="Xiao X."/>
            <person name="Hu G."/>
            <person name="Bao F."/>
            <person name="Hu Y."/>
            <person name="Wan P."/>
            <person name="Li L."/>
            <person name="Deng X."/>
            <person name="Kuang T."/>
            <person name="Xiang C."/>
            <person name="Zhu J.K."/>
            <person name="Oliver M.J."/>
            <person name="He Y."/>
        </authorList>
    </citation>
    <scope>NUCLEOTIDE SEQUENCE [LARGE SCALE GENOMIC DNA]</scope>
    <source>
        <strain evidence="5">cv. XS01</strain>
    </source>
</reference>
<dbReference type="SUPFAM" id="SSF47699">
    <property type="entry name" value="Bifunctional inhibitor/lipid-transfer protein/seed storage 2S albumin"/>
    <property type="match status" value="1"/>
</dbReference>
<name>A0A2Z7D4W0_9LAMI</name>
<dbReference type="InterPro" id="IPR016140">
    <property type="entry name" value="Bifunc_inhib/LTP/seed_store"/>
</dbReference>
<accession>A0A2Z7D4W0</accession>
<dbReference type="PANTHER" id="PTHR35496">
    <property type="entry name" value="2S SEED STORAGE PROTEIN 1-RELATED"/>
    <property type="match status" value="1"/>
</dbReference>
<evidence type="ECO:0000313" key="4">
    <source>
        <dbReference type="EMBL" id="KZV54465.1"/>
    </source>
</evidence>
<dbReference type="OrthoDB" id="1922883at2759"/>
<dbReference type="InterPro" id="IPR000617">
    <property type="entry name" value="Napin/2SS/CON"/>
</dbReference>
<dbReference type="Pfam" id="PF00234">
    <property type="entry name" value="Tryp_alpha_amyl"/>
    <property type="match status" value="1"/>
</dbReference>
<proteinExistence type="inferred from homology"/>
<dbReference type="Proteomes" id="UP000250235">
    <property type="component" value="Unassembled WGS sequence"/>
</dbReference>
<evidence type="ECO:0000259" key="3">
    <source>
        <dbReference type="SMART" id="SM00499"/>
    </source>
</evidence>
<keyword evidence="5" id="KW-1185">Reference proteome</keyword>
<keyword evidence="2" id="KW-0732">Signal</keyword>
<feature type="domain" description="Bifunctional inhibitor/plant lipid transfer protein/seed storage helical" evidence="3">
    <location>
        <begin position="36"/>
        <end position="129"/>
    </location>
</feature>
<comment type="similarity">
    <text evidence="1">Belongs to the 2S seed storage albumins family.</text>
</comment>
<evidence type="ECO:0000256" key="2">
    <source>
        <dbReference type="SAM" id="SignalP"/>
    </source>
</evidence>
<dbReference type="EMBL" id="KQ989521">
    <property type="protein sequence ID" value="KZV54465.1"/>
    <property type="molecule type" value="Genomic_DNA"/>
</dbReference>
<feature type="chain" id="PRO_5016436730" evidence="2">
    <location>
        <begin position="21"/>
        <end position="136"/>
    </location>
</feature>
<dbReference type="Gene3D" id="1.10.110.10">
    <property type="entry name" value="Plant lipid-transfer and hydrophobic proteins"/>
    <property type="match status" value="1"/>
</dbReference>
<sequence length="136" mass="15542">MVSLFLSTVTLLVLVATTTATIRTVEIDNPGESRRCGQMIESQPLSSCRQYLKHSSRFEPGRGGSSWREEFPRCCDELERIKDQCRCEAVQKVAGEQEETGEFQEREMQELMQTARSLPRLCRISPEYCDVGKFNV</sequence>
<protein>
    <submittedName>
        <fullName evidence="4">2S sulfur-rich seed storage protein 2-like</fullName>
    </submittedName>
</protein>
<evidence type="ECO:0000313" key="5">
    <source>
        <dbReference type="Proteomes" id="UP000250235"/>
    </source>
</evidence>
<gene>
    <name evidence="4" type="ORF">F511_18950</name>
</gene>
<dbReference type="AlphaFoldDB" id="A0A2Z7D4W0"/>
<dbReference type="CDD" id="cd00261">
    <property type="entry name" value="AAI_SS"/>
    <property type="match status" value="1"/>
</dbReference>